<dbReference type="InterPro" id="IPR036514">
    <property type="entry name" value="SGNH_hydro_sf"/>
</dbReference>
<organism evidence="3 4">
    <name type="scientific">Devosia neptuniae</name>
    <dbReference type="NCBI Taxonomy" id="191302"/>
    <lineage>
        <taxon>Bacteria</taxon>
        <taxon>Pseudomonadati</taxon>
        <taxon>Pseudomonadota</taxon>
        <taxon>Alphaproteobacteria</taxon>
        <taxon>Hyphomicrobiales</taxon>
        <taxon>Devosiaceae</taxon>
        <taxon>Devosia</taxon>
    </lineage>
</organism>
<feature type="signal peptide" evidence="2">
    <location>
        <begin position="1"/>
        <end position="23"/>
    </location>
</feature>
<dbReference type="Gene3D" id="3.40.50.1110">
    <property type="entry name" value="SGNH hydrolase"/>
    <property type="match status" value="1"/>
</dbReference>
<dbReference type="InterPro" id="IPR007407">
    <property type="entry name" value="DUF459"/>
</dbReference>
<dbReference type="Pfam" id="PF04311">
    <property type="entry name" value="DUF459"/>
    <property type="match status" value="1"/>
</dbReference>
<feature type="region of interest" description="Disordered" evidence="1">
    <location>
        <begin position="49"/>
        <end position="81"/>
    </location>
</feature>
<dbReference type="Proteomes" id="UP001061862">
    <property type="component" value="Chromosome"/>
</dbReference>
<dbReference type="EMBL" id="CP104965">
    <property type="protein sequence ID" value="UXN71763.1"/>
    <property type="molecule type" value="Genomic_DNA"/>
</dbReference>
<keyword evidence="4" id="KW-1185">Reference proteome</keyword>
<name>A0ABY6CHS1_9HYPH</name>
<dbReference type="SUPFAM" id="SSF52266">
    <property type="entry name" value="SGNH hydrolase"/>
    <property type="match status" value="1"/>
</dbReference>
<feature type="compositionally biased region" description="Low complexity" evidence="1">
    <location>
        <begin position="49"/>
        <end position="73"/>
    </location>
</feature>
<evidence type="ECO:0000313" key="3">
    <source>
        <dbReference type="EMBL" id="UXN71763.1"/>
    </source>
</evidence>
<keyword evidence="2" id="KW-0732">Signal</keyword>
<accession>A0ABY6CHS1</accession>
<reference evidence="3 4" key="1">
    <citation type="submission" date="2022-09" db="EMBL/GenBank/DDBJ databases">
        <title>Interaction between co-microsymbionts with complementary sets of symbiotic genes in legume-rhizobium systems.</title>
        <authorList>
            <person name="Safronova V."/>
            <person name="Sazanova A."/>
            <person name="Afonin A."/>
            <person name="Chirak E."/>
        </authorList>
    </citation>
    <scope>NUCLEOTIDE SEQUENCE [LARGE SCALE GENOMIC DNA]</scope>
    <source>
        <strain evidence="3 4">A18/4-1</strain>
    </source>
</reference>
<protein>
    <submittedName>
        <fullName evidence="3">DUF459 domain-containing protein</fullName>
    </submittedName>
</protein>
<dbReference type="RefSeq" id="WP_262171472.1">
    <property type="nucleotide sequence ID" value="NZ_CP104965.1"/>
</dbReference>
<sequence>MKRLVVAIMVALLVLIDVAPAFAQNDTLVVAQQQRRRTLFDLLFGDDQPQAPVEQPRQQPRQQPRSQPSAPRASLPPPKPQIEKAADATRLAVFGDSLAVDLAKALERFYAEDPNLVVIGQGVGSSGFVRADYFDWDKAIGEQIAADSFDLAVVIMGINDRQDIGSYAALSEPWNAAYQARIADFLGQLRAARKPVIWVGLPPMAKGDYSTAMTQISNIQKLASFSGGAEFLDIYERFLGEDGKYSSYGPDVSGQNALMRKDDGIHFSAAGADKLAFYLSQTIRTFYRGSGVSVAVGDPLLGTDAAAMLRPPYQGLGQIRLLEVAGAVIPLSRAPQRAGELLTAAGAPAAPAFTLDELVAAPIGRVDAFGVGIDPTASPAQNASGR</sequence>
<evidence type="ECO:0000256" key="2">
    <source>
        <dbReference type="SAM" id="SignalP"/>
    </source>
</evidence>
<proteinExistence type="predicted"/>
<evidence type="ECO:0000313" key="4">
    <source>
        <dbReference type="Proteomes" id="UP001061862"/>
    </source>
</evidence>
<feature type="chain" id="PRO_5045700838" evidence="2">
    <location>
        <begin position="24"/>
        <end position="386"/>
    </location>
</feature>
<gene>
    <name evidence="3" type="ORF">N8A98_11550</name>
</gene>
<evidence type="ECO:0000256" key="1">
    <source>
        <dbReference type="SAM" id="MobiDB-lite"/>
    </source>
</evidence>